<keyword evidence="8" id="KW-0460">Magnesium</keyword>
<dbReference type="STRING" id="767817.Desgi_1398"/>
<dbReference type="InterPro" id="IPR001501">
    <property type="entry name" value="Ni-dep_hyd_lsu"/>
</dbReference>
<keyword evidence="8" id="KW-0408">Iron</keyword>
<dbReference type="Pfam" id="PF00374">
    <property type="entry name" value="NiFeSe_Hases"/>
    <property type="match status" value="2"/>
</dbReference>
<dbReference type="PANTHER" id="PTHR42958">
    <property type="entry name" value="HYDROGENASE-2 LARGE CHAIN"/>
    <property type="match status" value="1"/>
</dbReference>
<dbReference type="Gene3D" id="1.10.645.10">
    <property type="entry name" value="Cytochrome-c3 Hydrogenase, chain B"/>
    <property type="match status" value="1"/>
</dbReference>
<dbReference type="GO" id="GO:0030313">
    <property type="term" value="C:cell envelope"/>
    <property type="evidence" value="ECO:0007669"/>
    <property type="project" value="UniProtKB-SubCell"/>
</dbReference>
<keyword evidence="5 8" id="KW-0533">Nickel</keyword>
<dbReference type="RefSeq" id="WP_006522685.1">
    <property type="nucleotide sequence ID" value="NC_021184.1"/>
</dbReference>
<dbReference type="PROSITE" id="PS00507">
    <property type="entry name" value="NI_HGENASE_L_1"/>
    <property type="match status" value="1"/>
</dbReference>
<keyword evidence="6 8" id="KW-0479">Metal-binding</keyword>
<dbReference type="Proteomes" id="UP000013520">
    <property type="component" value="Chromosome"/>
</dbReference>
<protein>
    <submittedName>
        <fullName evidence="9">Ni,Fe-hydrogenase I large subunit</fullName>
    </submittedName>
</protein>
<evidence type="ECO:0000313" key="9">
    <source>
        <dbReference type="EMBL" id="AGL00897.1"/>
    </source>
</evidence>
<comment type="subunit">
    <text evidence="4">Heterodimer of a large and a small subunit.</text>
</comment>
<comment type="cofactor">
    <cofactor evidence="8">
        <name>Fe cation</name>
        <dbReference type="ChEBI" id="CHEBI:24875"/>
    </cofactor>
</comment>
<feature type="binding site" evidence="8">
    <location>
        <position position="463"/>
    </location>
    <ligand>
        <name>Mg(2+)</name>
        <dbReference type="ChEBI" id="CHEBI:18420"/>
    </ligand>
</feature>
<comment type="similarity">
    <text evidence="3">Belongs to the [NiFe]/[NiFeSe] hydrogenase large subunit family.</text>
</comment>
<evidence type="ECO:0000256" key="3">
    <source>
        <dbReference type="ARBA" id="ARBA00009292"/>
    </source>
</evidence>
<feature type="binding site" evidence="8">
    <location>
        <position position="60"/>
    </location>
    <ligand>
        <name>Ni(2+)</name>
        <dbReference type="ChEBI" id="CHEBI:49786"/>
    </ligand>
</feature>
<dbReference type="InterPro" id="IPR050867">
    <property type="entry name" value="NiFe/NiFeSe_hydrgnase_LSU"/>
</dbReference>
<sequence length="478" mass="53040">MKKITINPVTRANSPFVVEVTVSGGKVVEARCSVQFFRGFELILKDRDPRDASYLTERVCGICSAAHGTAAAFALEDAAGVRPPHNGNVLRNLILGADLLQNHIRHFYLLSLPDFMRGPDLHPFVPGYKKDFRLNGRDNEAMLQNYYEALEIARLAHELVALFGAKAPFPHSILAGGSTVAPAVDVVLNFRSKLQKINDFIANRMIADAHTLADVYADYYTIGGRKADMLIFGLFPRDQNDQGRYFPFGVVLDGQVCQMDSQAIKEDLSHAWYEDNGENSGVSKVMRNQEVLNDQTAPDRDKQGAYSWVKAPRYNGRAVEGGPLARLWVSGDYRRGVSTIDRIMARVLETQKVGQLMEGWLKELRPGEPVYKTFKIPQKAVGVGLTGAMRGPLGHWLRIEKGRIANYQIITPTAWNMSPRDAEGQLGPMEQALLDTPVADENEPIEISRVVRAFDPCSACATHVIAPGKSLREFMISL</sequence>
<organism evidence="9 10">
    <name type="scientific">Desulfoscipio gibsoniae DSM 7213</name>
    <dbReference type="NCBI Taxonomy" id="767817"/>
    <lineage>
        <taxon>Bacteria</taxon>
        <taxon>Bacillati</taxon>
        <taxon>Bacillota</taxon>
        <taxon>Clostridia</taxon>
        <taxon>Eubacteriales</taxon>
        <taxon>Desulfallaceae</taxon>
        <taxon>Desulfoscipio</taxon>
    </lineage>
</organism>
<keyword evidence="7" id="KW-0560">Oxidoreductase</keyword>
<dbReference type="SUPFAM" id="SSF56762">
    <property type="entry name" value="HydB/Nqo4-like"/>
    <property type="match status" value="1"/>
</dbReference>
<accession>R4KGW7</accession>
<feature type="binding site" evidence="8">
    <location>
        <position position="460"/>
    </location>
    <ligand>
        <name>Fe cation</name>
        <dbReference type="ChEBI" id="CHEBI:24875"/>
    </ligand>
</feature>
<proteinExistence type="inferred from homology"/>
<dbReference type="GO" id="GO:0008901">
    <property type="term" value="F:ferredoxin hydrogenase activity"/>
    <property type="evidence" value="ECO:0007669"/>
    <property type="project" value="InterPro"/>
</dbReference>
<reference evidence="9 10" key="1">
    <citation type="submission" date="2012-01" db="EMBL/GenBank/DDBJ databases">
        <title>Complete sequence of Desulfotomaculum gibsoniae DSM 7213.</title>
        <authorList>
            <consortium name="US DOE Joint Genome Institute"/>
            <person name="Lucas S."/>
            <person name="Han J."/>
            <person name="Lapidus A."/>
            <person name="Cheng J.-F."/>
            <person name="Goodwin L."/>
            <person name="Pitluck S."/>
            <person name="Peters L."/>
            <person name="Ovchinnikova G."/>
            <person name="Teshima H."/>
            <person name="Detter J.C."/>
            <person name="Han C."/>
            <person name="Tapia R."/>
            <person name="Land M."/>
            <person name="Hauser L."/>
            <person name="Kyrpides N."/>
            <person name="Ivanova N."/>
            <person name="Pagani I."/>
            <person name="Parshina S."/>
            <person name="Plugge C."/>
            <person name="Muyzer G."/>
            <person name="Kuever J."/>
            <person name="Ivanova A."/>
            <person name="Nazina T."/>
            <person name="Klenk H.-P."/>
            <person name="Brambilla E."/>
            <person name="Spring S."/>
            <person name="Stams A.F."/>
            <person name="Woyke T."/>
        </authorList>
    </citation>
    <scope>NUCLEOTIDE SEQUENCE [LARGE SCALE GENOMIC DNA]</scope>
    <source>
        <strain evidence="9 10">DSM 7213</strain>
    </source>
</reference>
<evidence type="ECO:0000256" key="8">
    <source>
        <dbReference type="PIRSR" id="PIRSR601501-1"/>
    </source>
</evidence>
<comment type="cofactor">
    <cofactor evidence="1 8">
        <name>Ni(2+)</name>
        <dbReference type="ChEBI" id="CHEBI:49786"/>
    </cofactor>
</comment>
<dbReference type="EMBL" id="CP003273">
    <property type="protein sequence ID" value="AGL00897.1"/>
    <property type="molecule type" value="Genomic_DNA"/>
</dbReference>
<dbReference type="InterPro" id="IPR029014">
    <property type="entry name" value="NiFe-Hase_large"/>
</dbReference>
<feature type="binding site" evidence="8">
    <location>
        <position position="457"/>
    </location>
    <ligand>
        <name>Ni(2+)</name>
        <dbReference type="ChEBI" id="CHEBI:49786"/>
    </ligand>
</feature>
<evidence type="ECO:0000256" key="5">
    <source>
        <dbReference type="ARBA" id="ARBA00022596"/>
    </source>
</evidence>
<keyword evidence="10" id="KW-1185">Reference proteome</keyword>
<evidence type="ECO:0000256" key="6">
    <source>
        <dbReference type="ARBA" id="ARBA00022723"/>
    </source>
</evidence>
<dbReference type="InterPro" id="IPR018194">
    <property type="entry name" value="Ni-dep_hyd_lsu_Ni_BS"/>
</dbReference>
<dbReference type="PANTHER" id="PTHR42958:SF2">
    <property type="entry name" value="UPTAKE HYDROGENASE LARGE SUBUNIT"/>
    <property type="match status" value="1"/>
</dbReference>
<evidence type="ECO:0000313" key="10">
    <source>
        <dbReference type="Proteomes" id="UP000013520"/>
    </source>
</evidence>
<feature type="binding site" evidence="8">
    <location>
        <position position="63"/>
    </location>
    <ligand>
        <name>Fe cation</name>
        <dbReference type="ChEBI" id="CHEBI:24875"/>
    </ligand>
</feature>
<dbReference type="OrthoDB" id="9761717at2"/>
<feature type="binding site" evidence="8">
    <location>
        <position position="63"/>
    </location>
    <ligand>
        <name>Ni(2+)</name>
        <dbReference type="ChEBI" id="CHEBI:49786"/>
    </ligand>
</feature>
<comment type="subcellular location">
    <subcellularLocation>
        <location evidence="2">Cell envelope</location>
    </subcellularLocation>
</comment>
<dbReference type="HOGENOM" id="CLU_030087_0_0_9"/>
<feature type="binding site" evidence="8">
    <location>
        <position position="409"/>
    </location>
    <ligand>
        <name>Mg(2+)</name>
        <dbReference type="ChEBI" id="CHEBI:18420"/>
    </ligand>
</feature>
<evidence type="ECO:0000256" key="1">
    <source>
        <dbReference type="ARBA" id="ARBA00001967"/>
    </source>
</evidence>
<dbReference type="KEGG" id="dgi:Desgi_1398"/>
<dbReference type="eggNOG" id="COG0374">
    <property type="taxonomic scope" value="Bacteria"/>
</dbReference>
<evidence type="ECO:0000256" key="7">
    <source>
        <dbReference type="ARBA" id="ARBA00023002"/>
    </source>
</evidence>
<evidence type="ECO:0000256" key="4">
    <source>
        <dbReference type="ARBA" id="ARBA00011771"/>
    </source>
</evidence>
<evidence type="ECO:0000256" key="2">
    <source>
        <dbReference type="ARBA" id="ARBA00004196"/>
    </source>
</evidence>
<name>R4KGW7_9FIRM</name>
<dbReference type="AlphaFoldDB" id="R4KGW7"/>
<dbReference type="GO" id="GO:0016151">
    <property type="term" value="F:nickel cation binding"/>
    <property type="evidence" value="ECO:0007669"/>
    <property type="project" value="InterPro"/>
</dbReference>
<gene>
    <name evidence="9" type="ORF">Desgi_1398</name>
</gene>
<feature type="binding site" evidence="8">
    <location>
        <position position="41"/>
    </location>
    <ligand>
        <name>Mg(2+)</name>
        <dbReference type="ChEBI" id="CHEBI:18420"/>
    </ligand>
</feature>